<feature type="transmembrane region" description="Helical" evidence="6">
    <location>
        <begin position="165"/>
        <end position="185"/>
    </location>
</feature>
<keyword evidence="3 6" id="KW-0812">Transmembrane</keyword>
<accession>A0ABU4RN28</accession>
<keyword evidence="5 6" id="KW-0472">Membrane</keyword>
<dbReference type="Pfam" id="PF02690">
    <property type="entry name" value="Na_Pi_cotrans"/>
    <property type="match status" value="2"/>
</dbReference>
<feature type="transmembrane region" description="Helical" evidence="6">
    <location>
        <begin position="107"/>
        <end position="123"/>
    </location>
</feature>
<evidence type="ECO:0000256" key="1">
    <source>
        <dbReference type="ARBA" id="ARBA00004651"/>
    </source>
</evidence>
<evidence type="ECO:0000313" key="7">
    <source>
        <dbReference type="EMBL" id="MDX6806222.1"/>
    </source>
</evidence>
<dbReference type="PANTHER" id="PTHR10010">
    <property type="entry name" value="SOLUTE CARRIER FAMILY 34 SODIUM PHOSPHATE , MEMBER 2-RELATED"/>
    <property type="match status" value="1"/>
</dbReference>
<evidence type="ECO:0000313" key="8">
    <source>
        <dbReference type="Proteomes" id="UP001274321"/>
    </source>
</evidence>
<comment type="caution">
    <text evidence="7">The sequence shown here is derived from an EMBL/GenBank/DDBJ whole genome shotgun (WGS) entry which is preliminary data.</text>
</comment>
<dbReference type="RefSeq" id="WP_319844339.1">
    <property type="nucleotide sequence ID" value="NZ_JAXAFJ010000004.1"/>
</dbReference>
<dbReference type="NCBIfam" id="NF037997">
    <property type="entry name" value="Na_Pi_symport"/>
    <property type="match status" value="1"/>
</dbReference>
<name>A0ABU4RN28_9HYPH</name>
<keyword evidence="4 6" id="KW-1133">Transmembrane helix</keyword>
<keyword evidence="2" id="KW-1003">Cell membrane</keyword>
<dbReference type="Proteomes" id="UP001274321">
    <property type="component" value="Unassembled WGS sequence"/>
</dbReference>
<keyword evidence="8" id="KW-1185">Reference proteome</keyword>
<feature type="transmembrane region" description="Helical" evidence="6">
    <location>
        <begin position="82"/>
        <end position="101"/>
    </location>
</feature>
<gene>
    <name evidence="7" type="ORF">SCD90_09105</name>
</gene>
<dbReference type="EMBL" id="JAXAFJ010000004">
    <property type="protein sequence ID" value="MDX6806222.1"/>
    <property type="molecule type" value="Genomic_DNA"/>
</dbReference>
<feature type="transmembrane region" description="Helical" evidence="6">
    <location>
        <begin position="287"/>
        <end position="311"/>
    </location>
</feature>
<proteinExistence type="predicted"/>
<evidence type="ECO:0000256" key="3">
    <source>
        <dbReference type="ARBA" id="ARBA00022692"/>
    </source>
</evidence>
<evidence type="ECO:0000256" key="6">
    <source>
        <dbReference type="SAM" id="Phobius"/>
    </source>
</evidence>
<feature type="transmembrane region" description="Helical" evidence="6">
    <location>
        <begin position="135"/>
        <end position="153"/>
    </location>
</feature>
<organism evidence="7 8">
    <name type="scientific">Terrihabitans rhizophilus</name>
    <dbReference type="NCBI Taxonomy" id="3092662"/>
    <lineage>
        <taxon>Bacteria</taxon>
        <taxon>Pseudomonadati</taxon>
        <taxon>Pseudomonadota</taxon>
        <taxon>Alphaproteobacteria</taxon>
        <taxon>Hyphomicrobiales</taxon>
        <taxon>Terrihabitans</taxon>
    </lineage>
</organism>
<evidence type="ECO:0000256" key="5">
    <source>
        <dbReference type="ARBA" id="ARBA00023136"/>
    </source>
</evidence>
<comment type="subcellular location">
    <subcellularLocation>
        <location evidence="1">Cell membrane</location>
        <topology evidence="1">Multi-pass membrane protein</topology>
    </subcellularLocation>
</comment>
<sequence>MDILTSILGGLGLFFIGIKAVSSNLQQLAGRRARNAINRLTARPLAPVLLGVLLGALTQSTNAVTVIATSMLGSGLLTMRRAVPVVAWSNVGTSGLVLLAAIDMRVAALWLLGLTGFAGYFGWDKGGKWRPALNALVGLGLLFLGLTIVKAGAAPMRDVAAVRDVLSLANGALIPPLALGVLVTLVAQSSSTVSILAITFAAAQLITYDQTVMIVYGASLGSGLSVLLLARSFSGSPRQLVLFQALFKCLGTMLFLLLYVIEHAMDVPLVLALCDLLAADPSRKVGWLFLMLQLCTALALTPFTGILLGLIARFSPPSASEDLSRPAFINEQAQQDAPTALDLAEREQERLIARFPAMLEGVIDGGGTGDVPRPVLSGSSEHLEREIAEFLKALMEAGLERETLDHAVGLNARNVLLTGLRETVDEFATTLESVQGRMDAPPLISGLAEALHTLLWQMEEATRSRDTDDIAMLLDLTRDRGEMMQALRSRAVAQDAGLAYDLHDAVFRASALFERAVWLLRRLAFQVQQAPGADLEVESPAVTA</sequence>
<feature type="transmembrane region" description="Helical" evidence="6">
    <location>
        <begin position="240"/>
        <end position="261"/>
    </location>
</feature>
<protein>
    <submittedName>
        <fullName evidence="7">Na/Pi symporter</fullName>
    </submittedName>
</protein>
<dbReference type="InterPro" id="IPR003841">
    <property type="entry name" value="Na/Pi_transpt"/>
</dbReference>
<feature type="transmembrane region" description="Helical" evidence="6">
    <location>
        <begin position="47"/>
        <end position="70"/>
    </location>
</feature>
<feature type="transmembrane region" description="Helical" evidence="6">
    <location>
        <begin position="214"/>
        <end position="233"/>
    </location>
</feature>
<evidence type="ECO:0000256" key="2">
    <source>
        <dbReference type="ARBA" id="ARBA00022475"/>
    </source>
</evidence>
<reference evidence="7 8" key="1">
    <citation type="submission" date="2023-11" db="EMBL/GenBank/DDBJ databases">
        <authorList>
            <person name="Bao R."/>
        </authorList>
    </citation>
    <scope>NUCLEOTIDE SEQUENCE [LARGE SCALE GENOMIC DNA]</scope>
    <source>
        <strain evidence="7 8">PJ23</strain>
    </source>
</reference>
<evidence type="ECO:0000256" key="4">
    <source>
        <dbReference type="ARBA" id="ARBA00022989"/>
    </source>
</evidence>
<dbReference type="PANTHER" id="PTHR10010:SF46">
    <property type="entry name" value="SODIUM-DEPENDENT PHOSPHATE TRANSPORT PROTEIN 2B"/>
    <property type="match status" value="1"/>
</dbReference>